<evidence type="ECO:0000313" key="6">
    <source>
        <dbReference type="Proteomes" id="UP000190037"/>
    </source>
</evidence>
<evidence type="ECO:0000313" key="5">
    <source>
        <dbReference type="EMBL" id="OPC80565.1"/>
    </source>
</evidence>
<evidence type="ECO:0000259" key="4">
    <source>
        <dbReference type="Pfam" id="PF13458"/>
    </source>
</evidence>
<organism evidence="5 6">
    <name type="scientific">Embleya scabrispora</name>
    <dbReference type="NCBI Taxonomy" id="159449"/>
    <lineage>
        <taxon>Bacteria</taxon>
        <taxon>Bacillati</taxon>
        <taxon>Actinomycetota</taxon>
        <taxon>Actinomycetes</taxon>
        <taxon>Kitasatosporales</taxon>
        <taxon>Streptomycetaceae</taxon>
        <taxon>Embleya</taxon>
    </lineage>
</organism>
<reference evidence="5 6" key="1">
    <citation type="submission" date="2017-03" db="EMBL/GenBank/DDBJ databases">
        <title>Draft genome sequence of Streptomyces scabrisporus NF3, endophyte isolated from Amphipterygium adstringens.</title>
        <authorList>
            <person name="Vazquez M."/>
            <person name="Ceapa C.D."/>
            <person name="Rodriguez Luna D."/>
            <person name="Sanchez Esquivel S."/>
        </authorList>
    </citation>
    <scope>NUCLEOTIDE SEQUENCE [LARGE SCALE GENOMIC DNA]</scope>
    <source>
        <strain evidence="5 6">NF3</strain>
    </source>
</reference>
<comment type="similarity">
    <text evidence="1">Belongs to the leucine-binding protein family.</text>
</comment>
<dbReference type="PANTHER" id="PTHR30483:SF6">
    <property type="entry name" value="PERIPLASMIC BINDING PROTEIN OF ABC TRANSPORTER FOR NATURAL AMINO ACIDS"/>
    <property type="match status" value="1"/>
</dbReference>
<dbReference type="EMBL" id="MWQN01000001">
    <property type="protein sequence ID" value="OPC80565.1"/>
    <property type="molecule type" value="Genomic_DNA"/>
</dbReference>
<dbReference type="AlphaFoldDB" id="A0A1T3NUX9"/>
<dbReference type="InterPro" id="IPR006311">
    <property type="entry name" value="TAT_signal"/>
</dbReference>
<proteinExistence type="inferred from homology"/>
<dbReference type="Proteomes" id="UP000190037">
    <property type="component" value="Unassembled WGS sequence"/>
</dbReference>
<evidence type="ECO:0000256" key="2">
    <source>
        <dbReference type="ARBA" id="ARBA00022729"/>
    </source>
</evidence>
<feature type="domain" description="Leucine-binding protein" evidence="4">
    <location>
        <begin position="46"/>
        <end position="389"/>
    </location>
</feature>
<dbReference type="RefSeq" id="WP_078974826.1">
    <property type="nucleotide sequence ID" value="NZ_MWQN01000001.1"/>
</dbReference>
<dbReference type="PANTHER" id="PTHR30483">
    <property type="entry name" value="LEUCINE-SPECIFIC-BINDING PROTEIN"/>
    <property type="match status" value="1"/>
</dbReference>
<protein>
    <submittedName>
        <fullName evidence="5">Amino acid ABC transporter substrate-binding protein</fullName>
    </submittedName>
</protein>
<dbReference type="PROSITE" id="PS51318">
    <property type="entry name" value="TAT"/>
    <property type="match status" value="1"/>
</dbReference>
<accession>A0A1T3NUX9</accession>
<dbReference type="InterPro" id="IPR028081">
    <property type="entry name" value="Leu-bd"/>
</dbReference>
<evidence type="ECO:0000256" key="3">
    <source>
        <dbReference type="SAM" id="SignalP"/>
    </source>
</evidence>
<dbReference type="Gene3D" id="3.40.50.2300">
    <property type="match status" value="2"/>
</dbReference>
<keyword evidence="6" id="KW-1185">Reference proteome</keyword>
<dbReference type="OrthoDB" id="3759485at2"/>
<dbReference type="STRING" id="159449.B4N89_05990"/>
<sequence>MTPASPISRRSFRVSAAGLLAGALAFTAACSGSAADDKKGGSSSGTLKIGLTIPLTGVYAALGPDLQNGFQTYLDQHGGKLGGHKVELVITDEGDGPQTSVPSVTKLIKQDKVTAVVGLSNAATVAANVDLVNDNKVPMIGAVGRPGEIKRQDYVWHTSYLSEEPGVAAAPYIKEAVQGPVYAIGPEYQGGFDQLRGFTETFDKLGGKLANPDGKTKWTPFPATTNFQPYFNEIKNSGAKAVYTFYAGTAAVNFVKQYKQSDIKDIPLYAAGFLTEGAVLGAEGDAAKGVFTSLNYTPTLDIPANRSFVSAYQAKYNTLPTMMSATMYDAAAVLDKAIAAAGDKVTPEAVNAQIANTGKVDSPRGPWEFNTKSHAPVQKWYLREVKQDGTALSNVMVRELGTLG</sequence>
<name>A0A1T3NUX9_9ACTN</name>
<dbReference type="eggNOG" id="COG0683">
    <property type="taxonomic scope" value="Bacteria"/>
</dbReference>
<feature type="chain" id="PRO_5012797943" evidence="3">
    <location>
        <begin position="35"/>
        <end position="404"/>
    </location>
</feature>
<dbReference type="CDD" id="cd20014">
    <property type="entry name" value="PBP1_RPA0668_benzoate-like"/>
    <property type="match status" value="1"/>
</dbReference>
<gene>
    <name evidence="5" type="ORF">B4N89_05990</name>
</gene>
<comment type="caution">
    <text evidence="5">The sequence shown here is derived from an EMBL/GenBank/DDBJ whole genome shotgun (WGS) entry which is preliminary data.</text>
</comment>
<dbReference type="Pfam" id="PF13458">
    <property type="entry name" value="Peripla_BP_6"/>
    <property type="match status" value="1"/>
</dbReference>
<keyword evidence="2 3" id="KW-0732">Signal</keyword>
<dbReference type="InterPro" id="IPR028082">
    <property type="entry name" value="Peripla_BP_I"/>
</dbReference>
<feature type="signal peptide" evidence="3">
    <location>
        <begin position="1"/>
        <end position="34"/>
    </location>
</feature>
<dbReference type="InterPro" id="IPR051010">
    <property type="entry name" value="BCAA_transport"/>
</dbReference>
<evidence type="ECO:0000256" key="1">
    <source>
        <dbReference type="ARBA" id="ARBA00010062"/>
    </source>
</evidence>
<dbReference type="SUPFAM" id="SSF53822">
    <property type="entry name" value="Periplasmic binding protein-like I"/>
    <property type="match status" value="1"/>
</dbReference>